<evidence type="ECO:0000256" key="2">
    <source>
        <dbReference type="ARBA" id="ARBA00023125"/>
    </source>
</evidence>
<dbReference type="GO" id="GO:0003677">
    <property type="term" value="F:DNA binding"/>
    <property type="evidence" value="ECO:0007669"/>
    <property type="project" value="UniProtKB-KW"/>
</dbReference>
<dbReference type="PANTHER" id="PTHR30136">
    <property type="entry name" value="HELIX-TURN-HELIX TRANSCRIPTIONAL REGULATOR, ICLR FAMILY"/>
    <property type="match status" value="1"/>
</dbReference>
<reference evidence="6 8" key="1">
    <citation type="submission" date="2014-02" db="EMBL/GenBank/DDBJ databases">
        <title>Aquamicrobium defluvii Genome sequencing.</title>
        <authorList>
            <person name="Wang X."/>
        </authorList>
    </citation>
    <scope>NUCLEOTIDE SEQUENCE [LARGE SCALE GENOMIC DNA]</scope>
    <source>
        <strain evidence="6 8">W13Z1</strain>
    </source>
</reference>
<dbReference type="PROSITE" id="PS51078">
    <property type="entry name" value="ICLR_ED"/>
    <property type="match status" value="1"/>
</dbReference>
<dbReference type="InterPro" id="IPR036388">
    <property type="entry name" value="WH-like_DNA-bd_sf"/>
</dbReference>
<keyword evidence="1" id="KW-0805">Transcription regulation</keyword>
<gene>
    <name evidence="6" type="ORF">BG36_16600</name>
    <name evidence="7" type="ORF">DES43_13033</name>
</gene>
<sequence length="271" mass="30287">MTEKQPDGGRTAGAERTTDFVEALARGVRVLECFTFDQAESQRGRMTLTEVGKLTNLTRGTARRLLLTLKEMHYVDSDGKFFWLTPRVLRLAEGFRMPIGLGDRTLALLQGLTRTINESASIAILEGDSVVYIERVEVRRIYSSRIVNGTRLPAACSSIGRVLLASLPPEQLDNWLESYPLEQMTTKTIVDPAKFREELARIRAQGYAIIDEELELGIRSIAVPIGTSFGRVVAAMNASTSIARHSVEDLQKIFLPELLRTAEELSRSMDW</sequence>
<evidence type="ECO:0000256" key="1">
    <source>
        <dbReference type="ARBA" id="ARBA00023015"/>
    </source>
</evidence>
<dbReference type="Proteomes" id="UP000019849">
    <property type="component" value="Unassembled WGS sequence"/>
</dbReference>
<dbReference type="Pfam" id="PF09339">
    <property type="entry name" value="HTH_IclR"/>
    <property type="match status" value="1"/>
</dbReference>
<dbReference type="PATRIC" id="fig|69279.3.peg.4382"/>
<dbReference type="InterPro" id="IPR036390">
    <property type="entry name" value="WH_DNA-bd_sf"/>
</dbReference>
<dbReference type="EMBL" id="JENY01000036">
    <property type="protein sequence ID" value="EXL01918.1"/>
    <property type="molecule type" value="Genomic_DNA"/>
</dbReference>
<dbReference type="eggNOG" id="COG1414">
    <property type="taxonomic scope" value="Bacteria"/>
</dbReference>
<keyword evidence="9" id="KW-1185">Reference proteome</keyword>
<dbReference type="SUPFAM" id="SSF46785">
    <property type="entry name" value="Winged helix' DNA-binding domain"/>
    <property type="match status" value="1"/>
</dbReference>
<comment type="caution">
    <text evidence="6">The sequence shown here is derived from an EMBL/GenBank/DDBJ whole genome shotgun (WGS) entry which is preliminary data.</text>
</comment>
<dbReference type="SMART" id="SM00346">
    <property type="entry name" value="HTH_ICLR"/>
    <property type="match status" value="1"/>
</dbReference>
<dbReference type="HOGENOM" id="CLU_062618_0_1_5"/>
<dbReference type="Gene3D" id="1.10.10.10">
    <property type="entry name" value="Winged helix-like DNA-binding domain superfamily/Winged helix DNA-binding domain"/>
    <property type="match status" value="1"/>
</dbReference>
<feature type="domain" description="HTH iclR-type" evidence="4">
    <location>
        <begin position="21"/>
        <end position="86"/>
    </location>
</feature>
<reference evidence="7 9" key="2">
    <citation type="submission" date="2019-03" db="EMBL/GenBank/DDBJ databases">
        <title>Genomic Encyclopedia of Type Strains, Phase IV (KMG-IV): sequencing the most valuable type-strain genomes for metagenomic binning, comparative biology and taxonomic classification.</title>
        <authorList>
            <person name="Goeker M."/>
        </authorList>
    </citation>
    <scope>NUCLEOTIDE SEQUENCE [LARGE SCALE GENOMIC DNA]</scope>
    <source>
        <strain evidence="7 9">DSM 11603</strain>
    </source>
</reference>
<dbReference type="PANTHER" id="PTHR30136:SF34">
    <property type="entry name" value="TRANSCRIPTIONAL REGULATOR"/>
    <property type="match status" value="1"/>
</dbReference>
<dbReference type="InterPro" id="IPR050707">
    <property type="entry name" value="HTH_MetabolicPath_Reg"/>
</dbReference>
<dbReference type="GO" id="GO:0003700">
    <property type="term" value="F:DNA-binding transcription factor activity"/>
    <property type="evidence" value="ECO:0007669"/>
    <property type="project" value="TreeGrafter"/>
</dbReference>
<dbReference type="PROSITE" id="PS51077">
    <property type="entry name" value="HTH_ICLR"/>
    <property type="match status" value="1"/>
</dbReference>
<dbReference type="GO" id="GO:0045892">
    <property type="term" value="P:negative regulation of DNA-templated transcription"/>
    <property type="evidence" value="ECO:0007669"/>
    <property type="project" value="TreeGrafter"/>
</dbReference>
<dbReference type="EMBL" id="SNZF01000030">
    <property type="protein sequence ID" value="TDR31921.1"/>
    <property type="molecule type" value="Genomic_DNA"/>
</dbReference>
<evidence type="ECO:0000313" key="8">
    <source>
        <dbReference type="Proteomes" id="UP000019849"/>
    </source>
</evidence>
<proteinExistence type="predicted"/>
<accession>A0A011U7Y9</accession>
<evidence type="ECO:0000313" key="9">
    <source>
        <dbReference type="Proteomes" id="UP000294958"/>
    </source>
</evidence>
<protein>
    <submittedName>
        <fullName evidence="6">IclR family transcriptional regulator</fullName>
    </submittedName>
</protein>
<organism evidence="6 8">
    <name type="scientific">Aquamicrobium defluvii</name>
    <dbReference type="NCBI Taxonomy" id="69279"/>
    <lineage>
        <taxon>Bacteria</taxon>
        <taxon>Pseudomonadati</taxon>
        <taxon>Pseudomonadota</taxon>
        <taxon>Alphaproteobacteria</taxon>
        <taxon>Hyphomicrobiales</taxon>
        <taxon>Phyllobacteriaceae</taxon>
        <taxon>Aquamicrobium</taxon>
    </lineage>
</organism>
<keyword evidence="2" id="KW-0238">DNA-binding</keyword>
<dbReference type="SUPFAM" id="SSF55781">
    <property type="entry name" value="GAF domain-like"/>
    <property type="match status" value="1"/>
</dbReference>
<evidence type="ECO:0000313" key="7">
    <source>
        <dbReference type="EMBL" id="TDR31921.1"/>
    </source>
</evidence>
<dbReference type="InterPro" id="IPR014757">
    <property type="entry name" value="Tscrpt_reg_IclR_C"/>
</dbReference>
<dbReference type="InterPro" id="IPR029016">
    <property type="entry name" value="GAF-like_dom_sf"/>
</dbReference>
<name>A0A011U7Y9_9HYPH</name>
<dbReference type="STRING" id="69279.BG36_16600"/>
<dbReference type="InterPro" id="IPR005471">
    <property type="entry name" value="Tscrpt_reg_IclR_N"/>
</dbReference>
<evidence type="ECO:0000259" key="4">
    <source>
        <dbReference type="PROSITE" id="PS51077"/>
    </source>
</evidence>
<feature type="domain" description="IclR-ED" evidence="5">
    <location>
        <begin position="87"/>
        <end position="271"/>
    </location>
</feature>
<dbReference type="Proteomes" id="UP000294958">
    <property type="component" value="Unassembled WGS sequence"/>
</dbReference>
<dbReference type="RefSeq" id="WP_035032199.1">
    <property type="nucleotide sequence ID" value="NZ_KK073908.1"/>
</dbReference>
<keyword evidence="3" id="KW-0804">Transcription</keyword>
<evidence type="ECO:0000256" key="3">
    <source>
        <dbReference type="ARBA" id="ARBA00023163"/>
    </source>
</evidence>
<dbReference type="Gene3D" id="3.30.450.40">
    <property type="match status" value="1"/>
</dbReference>
<dbReference type="AlphaFoldDB" id="A0A011U7Y9"/>
<evidence type="ECO:0000259" key="5">
    <source>
        <dbReference type="PROSITE" id="PS51078"/>
    </source>
</evidence>
<evidence type="ECO:0000313" key="6">
    <source>
        <dbReference type="EMBL" id="EXL01918.1"/>
    </source>
</evidence>
<dbReference type="Pfam" id="PF01614">
    <property type="entry name" value="IclR_C"/>
    <property type="match status" value="1"/>
</dbReference>